<dbReference type="PANTHER" id="PTHR36223:SF1">
    <property type="entry name" value="TRANSCRIPTION ELONGATION FACTOR EAF N-TERMINAL DOMAIN-CONTAINING PROTEIN"/>
    <property type="match status" value="1"/>
</dbReference>
<dbReference type="OrthoDB" id="3364132at2759"/>
<evidence type="ECO:0000259" key="2">
    <source>
        <dbReference type="Pfam" id="PF25534"/>
    </source>
</evidence>
<feature type="domain" description="DUF7918" evidence="2">
    <location>
        <begin position="4"/>
        <end position="212"/>
    </location>
</feature>
<name>W2SBL1_CYPE1</name>
<reference evidence="3 4" key="1">
    <citation type="submission" date="2013-03" db="EMBL/GenBank/DDBJ databases">
        <title>The Genome Sequence of Phialophora europaea CBS 101466.</title>
        <authorList>
            <consortium name="The Broad Institute Genomics Platform"/>
            <person name="Cuomo C."/>
            <person name="de Hoog S."/>
            <person name="Gorbushina A."/>
            <person name="Walker B."/>
            <person name="Young S.K."/>
            <person name="Zeng Q."/>
            <person name="Gargeya S."/>
            <person name="Fitzgerald M."/>
            <person name="Haas B."/>
            <person name="Abouelleil A."/>
            <person name="Allen A.W."/>
            <person name="Alvarado L."/>
            <person name="Arachchi H.M."/>
            <person name="Berlin A.M."/>
            <person name="Chapman S.B."/>
            <person name="Gainer-Dewar J."/>
            <person name="Goldberg J."/>
            <person name="Griggs A."/>
            <person name="Gujja S."/>
            <person name="Hansen M."/>
            <person name="Howarth C."/>
            <person name="Imamovic A."/>
            <person name="Ireland A."/>
            <person name="Larimer J."/>
            <person name="McCowan C."/>
            <person name="Murphy C."/>
            <person name="Pearson M."/>
            <person name="Poon T.W."/>
            <person name="Priest M."/>
            <person name="Roberts A."/>
            <person name="Saif S."/>
            <person name="Shea T."/>
            <person name="Sisk P."/>
            <person name="Sykes S."/>
            <person name="Wortman J."/>
            <person name="Nusbaum C."/>
            <person name="Birren B."/>
        </authorList>
    </citation>
    <scope>NUCLEOTIDE SEQUENCE [LARGE SCALE GENOMIC DNA]</scope>
    <source>
        <strain evidence="3 4">CBS 101466</strain>
    </source>
</reference>
<dbReference type="EMBL" id="KB822711">
    <property type="protein sequence ID" value="ETN45995.1"/>
    <property type="molecule type" value="Genomic_DNA"/>
</dbReference>
<dbReference type="InterPro" id="IPR057678">
    <property type="entry name" value="DUF7918"/>
</dbReference>
<evidence type="ECO:0000256" key="1">
    <source>
        <dbReference type="SAM" id="MobiDB-lite"/>
    </source>
</evidence>
<dbReference type="PANTHER" id="PTHR36223">
    <property type="entry name" value="BETA-LACTAMASE-TYPE TRANSPEPTIDASE FOLD DOMAIN CONTAINING PROTEIN"/>
    <property type="match status" value="1"/>
</dbReference>
<protein>
    <recommendedName>
        <fullName evidence="2">DUF7918 domain-containing protein</fullName>
    </recommendedName>
</protein>
<dbReference type="AlphaFoldDB" id="W2SBL1"/>
<dbReference type="Pfam" id="PF25534">
    <property type="entry name" value="DUF7918"/>
    <property type="match status" value="1"/>
</dbReference>
<proteinExistence type="predicted"/>
<evidence type="ECO:0000313" key="4">
    <source>
        <dbReference type="Proteomes" id="UP000030752"/>
    </source>
</evidence>
<feature type="compositionally biased region" description="Acidic residues" evidence="1">
    <location>
        <begin position="8"/>
        <end position="17"/>
    </location>
</feature>
<dbReference type="VEuPathDB" id="FungiDB:HMPREF1541_00178"/>
<dbReference type="HOGENOM" id="CLU_070614_1_0_1"/>
<dbReference type="Proteomes" id="UP000030752">
    <property type="component" value="Unassembled WGS sequence"/>
</dbReference>
<organism evidence="3 4">
    <name type="scientific">Cyphellophora europaea (strain CBS 101466)</name>
    <name type="common">Phialophora europaea</name>
    <dbReference type="NCBI Taxonomy" id="1220924"/>
    <lineage>
        <taxon>Eukaryota</taxon>
        <taxon>Fungi</taxon>
        <taxon>Dikarya</taxon>
        <taxon>Ascomycota</taxon>
        <taxon>Pezizomycotina</taxon>
        <taxon>Eurotiomycetes</taxon>
        <taxon>Chaetothyriomycetidae</taxon>
        <taxon>Chaetothyriales</taxon>
        <taxon>Cyphellophoraceae</taxon>
        <taxon>Cyphellophora</taxon>
    </lineage>
</organism>
<sequence>MGDVQANEYDDEDEEMPSQDNTTVKYIEVQSKADFHFEITLHPTFEWGKADTVAAYAYIDGKHSWSICLHRPKTYILEGIWTGAGSGARLLHYAFADLQAREQTAQDNLNEWQHKYGALGTLEIQMHRKRKIRTRQADSNDNATALETVESVPEKALKGKALDVATIHRPIAGRTRPSITHTEPVDMWPFAKFIFKYRTKRALQALLLRDRTPSPVPLEERAPEDLTREELIELERRRRANEAIKSDSRPVKRERTGEEKSSTAPLKKTKGLDGEIVYHFDSEDDGEVIEVAKPKRGQSGLLKDADVVALD</sequence>
<dbReference type="InParanoid" id="W2SBL1"/>
<feature type="region of interest" description="Disordered" evidence="1">
    <location>
        <begin position="1"/>
        <end position="21"/>
    </location>
</feature>
<dbReference type="STRING" id="1220924.W2SBL1"/>
<gene>
    <name evidence="3" type="ORF">HMPREF1541_00178</name>
</gene>
<dbReference type="GeneID" id="19967517"/>
<evidence type="ECO:0000313" key="3">
    <source>
        <dbReference type="EMBL" id="ETN45995.1"/>
    </source>
</evidence>
<dbReference type="RefSeq" id="XP_008710707.1">
    <property type="nucleotide sequence ID" value="XM_008712485.1"/>
</dbReference>
<dbReference type="eggNOG" id="ENOG502SAV6">
    <property type="taxonomic scope" value="Eukaryota"/>
</dbReference>
<feature type="region of interest" description="Disordered" evidence="1">
    <location>
        <begin position="243"/>
        <end position="268"/>
    </location>
</feature>
<accession>W2SBL1</accession>
<feature type="compositionally biased region" description="Basic and acidic residues" evidence="1">
    <location>
        <begin position="243"/>
        <end position="261"/>
    </location>
</feature>
<keyword evidence="4" id="KW-1185">Reference proteome</keyword>